<sequence length="185" mass="20571">MSSPKAPAGHFTLLYFASSSSYTRKEYDFLPAPIPVVQLFDKLEEKYPGIKEKVLSSSALTVNLDYVDLEEEVGKGGKSLSISEGDEVAIIPPREPETDQQQNLSLQNEAPGCQKQQQWYARGVAAVEVPRILVRSHIQCMLEITSGQSERLQLVREKNSLGQNDHWPGNGLQRPDSESDQALDD</sequence>
<evidence type="ECO:0000256" key="5">
    <source>
        <dbReference type="HAMAP-Rule" id="MF_03051"/>
    </source>
</evidence>
<dbReference type="InterPro" id="IPR028887">
    <property type="entry name" value="MOCS2A_euk"/>
</dbReference>
<comment type="PTM">
    <text evidence="5">C-terminal thiocarboxylation occurs in 2 steps, it is first acyl-adenylated (-COAMP) via the hesA/moeB/thiF part of UBA4, then thiocarboxylated (-COSH) via the rhodanese domain of UBA4.</text>
</comment>
<gene>
    <name evidence="5" type="primary">cnxG</name>
    <name evidence="7" type="ORF">PRZ48_004662</name>
</gene>
<evidence type="ECO:0000256" key="4">
    <source>
        <dbReference type="ARBA" id="ARBA00023150"/>
    </source>
</evidence>
<dbReference type="Pfam" id="PF02597">
    <property type="entry name" value="ThiS"/>
    <property type="match status" value="1"/>
</dbReference>
<keyword evidence="4 5" id="KW-0501">Molybdenum cofactor biosynthesis</keyword>
<evidence type="ECO:0000256" key="6">
    <source>
        <dbReference type="SAM" id="MobiDB-lite"/>
    </source>
</evidence>
<evidence type="ECO:0000256" key="2">
    <source>
        <dbReference type="ARBA" id="ARBA00022553"/>
    </source>
</evidence>
<dbReference type="CDD" id="cd00754">
    <property type="entry name" value="Ubl_MoaD"/>
    <property type="match status" value="1"/>
</dbReference>
<dbReference type="InterPro" id="IPR016155">
    <property type="entry name" value="Mopterin_synth/thiamin_S_b"/>
</dbReference>
<keyword evidence="3 5" id="KW-0547">Nucleotide-binding</keyword>
<evidence type="ECO:0000313" key="7">
    <source>
        <dbReference type="EMBL" id="KAK4503747.1"/>
    </source>
</evidence>
<keyword evidence="1 5" id="KW-0963">Cytoplasm</keyword>
<name>A0ABR0EQ56_ZASCE</name>
<reference evidence="7 8" key="1">
    <citation type="journal article" date="2023" name="G3 (Bethesda)">
        <title>A chromosome-level genome assembly of Zasmidium syzygii isolated from banana leaves.</title>
        <authorList>
            <person name="van Westerhoven A.C."/>
            <person name="Mehrabi R."/>
            <person name="Talebi R."/>
            <person name="Steentjes M.B.F."/>
            <person name="Corcolon B."/>
            <person name="Chong P.A."/>
            <person name="Kema G.H.J."/>
            <person name="Seidl M.F."/>
        </authorList>
    </citation>
    <scope>NUCLEOTIDE SEQUENCE [LARGE SCALE GENOMIC DNA]</scope>
    <source>
        <strain evidence="7 8">P124</strain>
    </source>
</reference>
<organism evidence="7 8">
    <name type="scientific">Zasmidium cellare</name>
    <name type="common">Wine cellar mold</name>
    <name type="synonym">Racodium cellare</name>
    <dbReference type="NCBI Taxonomy" id="395010"/>
    <lineage>
        <taxon>Eukaryota</taxon>
        <taxon>Fungi</taxon>
        <taxon>Dikarya</taxon>
        <taxon>Ascomycota</taxon>
        <taxon>Pezizomycotina</taxon>
        <taxon>Dothideomycetes</taxon>
        <taxon>Dothideomycetidae</taxon>
        <taxon>Mycosphaerellales</taxon>
        <taxon>Mycosphaerellaceae</taxon>
        <taxon>Zasmidium</taxon>
    </lineage>
</organism>
<keyword evidence="2" id="KW-0597">Phosphoprotein</keyword>
<dbReference type="Gene3D" id="3.10.20.30">
    <property type="match status" value="1"/>
</dbReference>
<dbReference type="PANTHER" id="PTHR33359:SF1">
    <property type="entry name" value="MOLYBDOPTERIN SYNTHASE SULFUR CARRIER SUBUNIT"/>
    <property type="match status" value="1"/>
</dbReference>
<protein>
    <recommendedName>
        <fullName evidence="5">Molybdopterin synthase sulfur carrier subunit</fullName>
    </recommendedName>
    <alternativeName>
        <fullName evidence="5">Common component for nitrate reductase and xanthine dehydrogenase protein G</fullName>
    </alternativeName>
    <alternativeName>
        <fullName evidence="5">Molybdenum cofactor synthesis protein 2 small subunit</fullName>
    </alternativeName>
    <alternativeName>
        <fullName evidence="5">Molybdenum cofactor synthesis protein 2A</fullName>
    </alternativeName>
    <alternativeName>
        <fullName evidence="5">Sulfur carrier protein MOCS2A</fullName>
        <shortName evidence="5">MOCS2A</shortName>
    </alternativeName>
</protein>
<comment type="caution">
    <text evidence="7">The sequence shown here is derived from an EMBL/GenBank/DDBJ whole genome shotgun (WGS) entry which is preliminary data.</text>
</comment>
<evidence type="ECO:0000313" key="8">
    <source>
        <dbReference type="Proteomes" id="UP001305779"/>
    </source>
</evidence>
<dbReference type="Proteomes" id="UP001305779">
    <property type="component" value="Unassembled WGS sequence"/>
</dbReference>
<dbReference type="InterPro" id="IPR012675">
    <property type="entry name" value="Beta-grasp_dom_sf"/>
</dbReference>
<comment type="subunit">
    <text evidence="5">Heterotetramer; composed of 2 small (MOCS2A) and 2 large (MOCS2B) subunits.</text>
</comment>
<dbReference type="EMBL" id="JAXOVC010000003">
    <property type="protein sequence ID" value="KAK4503747.1"/>
    <property type="molecule type" value="Genomic_DNA"/>
</dbReference>
<dbReference type="PANTHER" id="PTHR33359">
    <property type="entry name" value="MOLYBDOPTERIN SYNTHASE SULFUR CARRIER SUBUNIT"/>
    <property type="match status" value="1"/>
</dbReference>
<accession>A0ABR0EQ56</accession>
<dbReference type="InterPro" id="IPR003749">
    <property type="entry name" value="ThiS/MoaD-like"/>
</dbReference>
<dbReference type="InterPro" id="IPR044672">
    <property type="entry name" value="MOCS2A"/>
</dbReference>
<comment type="similarity">
    <text evidence="5">Belongs to the MoaD family. MOCS2A subfamily.</text>
</comment>
<comment type="subcellular location">
    <subcellularLocation>
        <location evidence="5">Cytoplasm</location>
    </subcellularLocation>
</comment>
<comment type="pathway">
    <text evidence="5">Cofactor biosynthesis; molybdopterin biosynthesis.</text>
</comment>
<keyword evidence="8" id="KW-1185">Reference proteome</keyword>
<feature type="region of interest" description="Disordered" evidence="6">
    <location>
        <begin position="157"/>
        <end position="185"/>
    </location>
</feature>
<evidence type="ECO:0000256" key="3">
    <source>
        <dbReference type="ARBA" id="ARBA00022741"/>
    </source>
</evidence>
<proteinExistence type="inferred from homology"/>
<dbReference type="HAMAP" id="MF_03051">
    <property type="entry name" value="MOCS2A"/>
    <property type="match status" value="1"/>
</dbReference>
<dbReference type="SUPFAM" id="SSF54285">
    <property type="entry name" value="MoaD/ThiS"/>
    <property type="match status" value="1"/>
</dbReference>
<comment type="function">
    <text evidence="5">Acts as a sulfur carrier required for molybdopterin biosynthesis. Component of the molybdopterin synthase complex that catalyzes the conversion of precursor Z into molybdopterin by mediating the incorporation of 2 sulfur atoms into precursor Z to generate a dithiolene group. In the complex, serves as sulfur donor by being thiocarboxylated (-COSH) at its C-terminus by UBA4. After interaction with MOCS2B, the sulfur is then transferred to precursor Z to form molybdopterin.</text>
</comment>
<evidence type="ECO:0000256" key="1">
    <source>
        <dbReference type="ARBA" id="ARBA00022490"/>
    </source>
</evidence>
<comment type="caution">
    <text evidence="5">Lacks conserved residue(s) required for the propagation of feature annotation.</text>
</comment>